<feature type="transmembrane region" description="Helical" evidence="9">
    <location>
        <begin position="114"/>
        <end position="135"/>
    </location>
</feature>
<keyword evidence="9" id="KW-1133">Transmembrane helix</keyword>
<dbReference type="EMBL" id="VFOW01000001">
    <property type="protein sequence ID" value="TQL77699.1"/>
    <property type="molecule type" value="Genomic_DNA"/>
</dbReference>
<evidence type="ECO:0000256" key="8">
    <source>
        <dbReference type="ARBA" id="ARBA00023012"/>
    </source>
</evidence>
<evidence type="ECO:0000259" key="10">
    <source>
        <dbReference type="Pfam" id="PF07730"/>
    </source>
</evidence>
<comment type="caution">
    <text evidence="11">The sequence shown here is derived from an EMBL/GenBank/DDBJ whole genome shotgun (WGS) entry which is preliminary data.</text>
</comment>
<gene>
    <name evidence="11" type="ORF">FB566_3262</name>
</gene>
<dbReference type="GO" id="GO:0005524">
    <property type="term" value="F:ATP binding"/>
    <property type="evidence" value="ECO:0007669"/>
    <property type="project" value="UniProtKB-KW"/>
</dbReference>
<name>A0A543AYP1_9ACTN</name>
<comment type="catalytic activity">
    <reaction evidence="1">
        <text>ATP + protein L-histidine = ADP + protein N-phospho-L-histidine.</text>
        <dbReference type="EC" id="2.7.13.3"/>
    </reaction>
</comment>
<evidence type="ECO:0000256" key="2">
    <source>
        <dbReference type="ARBA" id="ARBA00012438"/>
    </source>
</evidence>
<dbReference type="InParanoid" id="A0A543AYP1"/>
<dbReference type="PANTHER" id="PTHR24421:SF10">
    <property type="entry name" value="NITRATE_NITRITE SENSOR PROTEIN NARQ"/>
    <property type="match status" value="1"/>
</dbReference>
<keyword evidence="9" id="KW-0472">Membrane</keyword>
<feature type="transmembrane region" description="Helical" evidence="9">
    <location>
        <begin position="29"/>
        <end position="48"/>
    </location>
</feature>
<evidence type="ECO:0000313" key="12">
    <source>
        <dbReference type="Proteomes" id="UP000317043"/>
    </source>
</evidence>
<evidence type="ECO:0000256" key="1">
    <source>
        <dbReference type="ARBA" id="ARBA00000085"/>
    </source>
</evidence>
<dbReference type="Pfam" id="PF07730">
    <property type="entry name" value="HisKA_3"/>
    <property type="match status" value="1"/>
</dbReference>
<evidence type="ECO:0000256" key="9">
    <source>
        <dbReference type="SAM" id="Phobius"/>
    </source>
</evidence>
<keyword evidence="4" id="KW-0808">Transferase</keyword>
<feature type="domain" description="Signal transduction histidine kinase subgroup 3 dimerisation and phosphoacceptor" evidence="10">
    <location>
        <begin position="196"/>
        <end position="271"/>
    </location>
</feature>
<keyword evidence="9" id="KW-0812">Transmembrane</keyword>
<protein>
    <recommendedName>
        <fullName evidence="2">histidine kinase</fullName>
        <ecNumber evidence="2">2.7.13.3</ecNumber>
    </recommendedName>
</protein>
<sequence>MRSRSVTRVLLPAELAHPHAPRRRTPRDWSIDVLLFAFAVFMWAQQLATYTGSSDPAWMTAIDPWAGGAACLALWWRRRFPLALTIAMVPVLFVSASSLGAVLVMILTLAVHRAWPASAVLTGVFLALAAPFAYFDPQTEMSPIAFTVVVAAMFIIPLCVGVTVRARRQLFTTLRREAALEREEYQHRLQSVRQAERHRIAREMHDVLAHRLSLLSVHAGALAYRQSQAATASANPMDATEVAEAIEVIQSNARQALSELAEVLTVLRTDEDTEETVGLTSVRNLIEEARAVGQPVELAIDIADSLPPQLSRTIHRIVQEGLTNARKHAPGQPVSVKIAGTDAQPTVEVRSRLSHPRPTTPASGFGLIGLAERIRISGGTITTTERDDHFILSARLE</sequence>
<evidence type="ECO:0000256" key="5">
    <source>
        <dbReference type="ARBA" id="ARBA00022741"/>
    </source>
</evidence>
<evidence type="ECO:0000313" key="11">
    <source>
        <dbReference type="EMBL" id="TQL77699.1"/>
    </source>
</evidence>
<keyword evidence="6 11" id="KW-0418">Kinase</keyword>
<dbReference type="GO" id="GO:0016020">
    <property type="term" value="C:membrane"/>
    <property type="evidence" value="ECO:0007669"/>
    <property type="project" value="InterPro"/>
</dbReference>
<feature type="transmembrane region" description="Helical" evidence="9">
    <location>
        <begin position="141"/>
        <end position="166"/>
    </location>
</feature>
<dbReference type="InterPro" id="IPR036890">
    <property type="entry name" value="HATPase_C_sf"/>
</dbReference>
<dbReference type="Proteomes" id="UP000317043">
    <property type="component" value="Unassembled WGS sequence"/>
</dbReference>
<keyword evidence="8" id="KW-0902">Two-component regulatory system</keyword>
<evidence type="ECO:0000256" key="3">
    <source>
        <dbReference type="ARBA" id="ARBA00022553"/>
    </source>
</evidence>
<keyword evidence="12" id="KW-1185">Reference proteome</keyword>
<organism evidence="11 12">
    <name type="scientific">Stackebrandtia endophytica</name>
    <dbReference type="NCBI Taxonomy" id="1496996"/>
    <lineage>
        <taxon>Bacteria</taxon>
        <taxon>Bacillati</taxon>
        <taxon>Actinomycetota</taxon>
        <taxon>Actinomycetes</taxon>
        <taxon>Glycomycetales</taxon>
        <taxon>Glycomycetaceae</taxon>
        <taxon>Stackebrandtia</taxon>
    </lineage>
</organism>
<evidence type="ECO:0000256" key="6">
    <source>
        <dbReference type="ARBA" id="ARBA00022777"/>
    </source>
</evidence>
<proteinExistence type="predicted"/>
<evidence type="ECO:0000256" key="4">
    <source>
        <dbReference type="ARBA" id="ARBA00022679"/>
    </source>
</evidence>
<dbReference type="EC" id="2.7.13.3" evidence="2"/>
<accession>A0A543AYP1</accession>
<dbReference type="CDD" id="cd16917">
    <property type="entry name" value="HATPase_UhpB-NarQ-NarX-like"/>
    <property type="match status" value="1"/>
</dbReference>
<dbReference type="OrthoDB" id="227596at2"/>
<dbReference type="InterPro" id="IPR050482">
    <property type="entry name" value="Sensor_HK_TwoCompSys"/>
</dbReference>
<dbReference type="InterPro" id="IPR011712">
    <property type="entry name" value="Sig_transdc_His_kin_sub3_dim/P"/>
</dbReference>
<reference evidence="11 12" key="1">
    <citation type="submission" date="2019-06" db="EMBL/GenBank/DDBJ databases">
        <title>Sequencing the genomes of 1000 actinobacteria strains.</title>
        <authorList>
            <person name="Klenk H.-P."/>
        </authorList>
    </citation>
    <scope>NUCLEOTIDE SEQUENCE [LARGE SCALE GENOMIC DNA]</scope>
    <source>
        <strain evidence="11 12">DSM 45928</strain>
    </source>
</reference>
<keyword evidence="3" id="KW-0597">Phosphoprotein</keyword>
<dbReference type="PANTHER" id="PTHR24421">
    <property type="entry name" value="NITRATE/NITRITE SENSOR PROTEIN NARX-RELATED"/>
    <property type="match status" value="1"/>
</dbReference>
<dbReference type="AlphaFoldDB" id="A0A543AYP1"/>
<dbReference type="RefSeq" id="WP_142040985.1">
    <property type="nucleotide sequence ID" value="NZ_JBHTGS010000001.1"/>
</dbReference>
<feature type="transmembrane region" description="Helical" evidence="9">
    <location>
        <begin position="82"/>
        <end position="107"/>
    </location>
</feature>
<evidence type="ECO:0000256" key="7">
    <source>
        <dbReference type="ARBA" id="ARBA00022840"/>
    </source>
</evidence>
<keyword evidence="5" id="KW-0547">Nucleotide-binding</keyword>
<dbReference type="Gene3D" id="3.30.565.10">
    <property type="entry name" value="Histidine kinase-like ATPase, C-terminal domain"/>
    <property type="match status" value="1"/>
</dbReference>
<dbReference type="GO" id="GO:0000155">
    <property type="term" value="F:phosphorelay sensor kinase activity"/>
    <property type="evidence" value="ECO:0007669"/>
    <property type="project" value="InterPro"/>
</dbReference>
<keyword evidence="7" id="KW-0067">ATP-binding</keyword>
<dbReference type="SUPFAM" id="SSF55874">
    <property type="entry name" value="ATPase domain of HSP90 chaperone/DNA topoisomerase II/histidine kinase"/>
    <property type="match status" value="1"/>
</dbReference>
<dbReference type="Gene3D" id="1.20.5.1930">
    <property type="match status" value="1"/>
</dbReference>
<dbReference type="GO" id="GO:0046983">
    <property type="term" value="F:protein dimerization activity"/>
    <property type="evidence" value="ECO:0007669"/>
    <property type="project" value="InterPro"/>
</dbReference>